<evidence type="ECO:0000313" key="3">
    <source>
        <dbReference type="Proteomes" id="UP000692954"/>
    </source>
</evidence>
<feature type="repeat" description="WD" evidence="1">
    <location>
        <begin position="327"/>
        <end position="361"/>
    </location>
</feature>
<reference evidence="2" key="1">
    <citation type="submission" date="2021-01" db="EMBL/GenBank/DDBJ databases">
        <authorList>
            <consortium name="Genoscope - CEA"/>
            <person name="William W."/>
        </authorList>
    </citation>
    <scope>NUCLEOTIDE SEQUENCE</scope>
</reference>
<feature type="repeat" description="WD" evidence="1">
    <location>
        <begin position="282"/>
        <end position="314"/>
    </location>
</feature>
<organism evidence="2 3">
    <name type="scientific">Paramecium sonneborni</name>
    <dbReference type="NCBI Taxonomy" id="65129"/>
    <lineage>
        <taxon>Eukaryota</taxon>
        <taxon>Sar</taxon>
        <taxon>Alveolata</taxon>
        <taxon>Ciliophora</taxon>
        <taxon>Intramacronucleata</taxon>
        <taxon>Oligohymenophorea</taxon>
        <taxon>Peniculida</taxon>
        <taxon>Parameciidae</taxon>
        <taxon>Paramecium</taxon>
    </lineage>
</organism>
<dbReference type="PROSITE" id="PS00678">
    <property type="entry name" value="WD_REPEATS_1"/>
    <property type="match status" value="1"/>
</dbReference>
<keyword evidence="3" id="KW-1185">Reference proteome</keyword>
<dbReference type="SMART" id="SM00320">
    <property type="entry name" value="WD40"/>
    <property type="match status" value="3"/>
</dbReference>
<protein>
    <submittedName>
        <fullName evidence="2">Uncharacterized protein</fullName>
    </submittedName>
</protein>
<dbReference type="EMBL" id="CAJJDN010000077">
    <property type="protein sequence ID" value="CAD8101950.1"/>
    <property type="molecule type" value="Genomic_DNA"/>
</dbReference>
<dbReference type="Pfam" id="PF00400">
    <property type="entry name" value="WD40"/>
    <property type="match status" value="3"/>
</dbReference>
<dbReference type="InterPro" id="IPR001680">
    <property type="entry name" value="WD40_rpt"/>
</dbReference>
<dbReference type="PANTHER" id="PTHR19920:SF0">
    <property type="entry name" value="CYTOSOLIC IRON-SULFUR PROTEIN ASSEMBLY PROTEIN CIAO1-RELATED"/>
    <property type="match status" value="1"/>
</dbReference>
<evidence type="ECO:0000256" key="1">
    <source>
        <dbReference type="PROSITE-ProRule" id="PRU00221"/>
    </source>
</evidence>
<dbReference type="InterPro" id="IPR019775">
    <property type="entry name" value="WD40_repeat_CS"/>
</dbReference>
<accession>A0A8S1PF94</accession>
<sequence>MKSKMIEKDQDLCCSQNHNLPILMVISDKNFDSKQRLLCRECMENTDVNFNMMMFKKVLQEIEQNQERRKDFVESEIMKNVKRLHRLHNVLIQLRSNVIQNLDKLIINSSEWINDLYLTGQQNMIYSFFGELEKLIDKTITNDIDINSLIKQILSINYSWNQKILNGLSFFSTFKESEICTQLLKDIRTENQQQEIKTSLSIKQFEIPYNSTNKQFVFQNDSIKFSDQQQVEFKFIEHLGSQVRQCWAIVFNKTGSIMVSTDNRDIKIWNFTQGRLKLQNTFQVHKNDVKCLVYSKKFNSFISGSLDQTIICWKQINQNDWKWSFPIYSHTSDVYCLLLNQQENELISGEHDSSIKIWNVDFINNKLTYLYSLNKQSSLSYQLSLNQSETMMVQCNFEEFTIWEKGQTLKWCFKYKKPAPNGLKVLFLNDYQFLWVTRDKNIDQILVFEQVDGVFIQNYKRKIQLLQNDQCEDDPFFPIVYNLYKNMILVRHKYQIYIIRKQKDGIFSIISSLNCGSDQIYGTMTDNAKYLVCWVQEQQQYSIFQLFEK</sequence>
<proteinExistence type="predicted"/>
<evidence type="ECO:0000313" key="2">
    <source>
        <dbReference type="EMBL" id="CAD8101950.1"/>
    </source>
</evidence>
<dbReference type="PROSITE" id="PS50294">
    <property type="entry name" value="WD_REPEATS_REGION"/>
    <property type="match status" value="1"/>
</dbReference>
<dbReference type="OrthoDB" id="412867at2759"/>
<dbReference type="AlphaFoldDB" id="A0A8S1PF94"/>
<dbReference type="GO" id="GO:0016226">
    <property type="term" value="P:iron-sulfur cluster assembly"/>
    <property type="evidence" value="ECO:0007669"/>
    <property type="project" value="TreeGrafter"/>
</dbReference>
<comment type="caution">
    <text evidence="2">The sequence shown here is derived from an EMBL/GenBank/DDBJ whole genome shotgun (WGS) entry which is preliminary data.</text>
</comment>
<name>A0A8S1PF94_9CILI</name>
<dbReference type="PANTHER" id="PTHR19920">
    <property type="entry name" value="WD40 PROTEIN CIAO1"/>
    <property type="match status" value="1"/>
</dbReference>
<keyword evidence="1" id="KW-0853">WD repeat</keyword>
<gene>
    <name evidence="2" type="ORF">PSON_ATCC_30995.1.T0770009</name>
</gene>
<dbReference type="PROSITE" id="PS50082">
    <property type="entry name" value="WD_REPEATS_2"/>
    <property type="match status" value="2"/>
</dbReference>
<dbReference type="Proteomes" id="UP000692954">
    <property type="component" value="Unassembled WGS sequence"/>
</dbReference>
<dbReference type="GO" id="GO:0097361">
    <property type="term" value="C:cytosolic [4Fe-4S] assembly targeting complex"/>
    <property type="evidence" value="ECO:0007669"/>
    <property type="project" value="TreeGrafter"/>
</dbReference>